<dbReference type="AlphaFoldDB" id="G2YEF2"/>
<sequence>MPDTCSSESIDVLFTVLVTSSRLLCKRTSYCCITSGNCEILGGMVEGSEDIRLDLECWSLKIDYND</sequence>
<organism evidence="1 2">
    <name type="scientific">Botryotinia fuckeliana (strain T4)</name>
    <name type="common">Noble rot fungus</name>
    <name type="synonym">Botrytis cinerea</name>
    <dbReference type="NCBI Taxonomy" id="999810"/>
    <lineage>
        <taxon>Eukaryota</taxon>
        <taxon>Fungi</taxon>
        <taxon>Dikarya</taxon>
        <taxon>Ascomycota</taxon>
        <taxon>Pezizomycotina</taxon>
        <taxon>Leotiomycetes</taxon>
        <taxon>Helotiales</taxon>
        <taxon>Sclerotiniaceae</taxon>
        <taxon>Botrytis</taxon>
    </lineage>
</organism>
<accession>G2YEF2</accession>
<gene>
    <name evidence="1" type="ORF">BofuT4_uP025490.1</name>
</gene>
<reference evidence="2" key="1">
    <citation type="journal article" date="2011" name="PLoS Genet.">
        <title>Genomic analysis of the necrotrophic fungal pathogens Sclerotinia sclerotiorum and Botrytis cinerea.</title>
        <authorList>
            <person name="Amselem J."/>
            <person name="Cuomo C.A."/>
            <person name="van Kan J.A."/>
            <person name="Viaud M."/>
            <person name="Benito E.P."/>
            <person name="Couloux A."/>
            <person name="Coutinho P.M."/>
            <person name="de Vries R.P."/>
            <person name="Dyer P.S."/>
            <person name="Fillinger S."/>
            <person name="Fournier E."/>
            <person name="Gout L."/>
            <person name="Hahn M."/>
            <person name="Kohn L."/>
            <person name="Lapalu N."/>
            <person name="Plummer K.M."/>
            <person name="Pradier J.M."/>
            <person name="Quevillon E."/>
            <person name="Sharon A."/>
            <person name="Simon A."/>
            <person name="ten Have A."/>
            <person name="Tudzynski B."/>
            <person name="Tudzynski P."/>
            <person name="Wincker P."/>
            <person name="Andrew M."/>
            <person name="Anthouard V."/>
            <person name="Beever R.E."/>
            <person name="Beffa R."/>
            <person name="Benoit I."/>
            <person name="Bouzid O."/>
            <person name="Brault B."/>
            <person name="Chen Z."/>
            <person name="Choquer M."/>
            <person name="Collemare J."/>
            <person name="Cotton P."/>
            <person name="Danchin E.G."/>
            <person name="Da Silva C."/>
            <person name="Gautier A."/>
            <person name="Giraud C."/>
            <person name="Giraud T."/>
            <person name="Gonzalez C."/>
            <person name="Grossetete S."/>
            <person name="Guldener U."/>
            <person name="Henrissat B."/>
            <person name="Howlett B.J."/>
            <person name="Kodira C."/>
            <person name="Kretschmer M."/>
            <person name="Lappartient A."/>
            <person name="Leroch M."/>
            <person name="Levis C."/>
            <person name="Mauceli E."/>
            <person name="Neuveglise C."/>
            <person name="Oeser B."/>
            <person name="Pearson M."/>
            <person name="Poulain J."/>
            <person name="Poussereau N."/>
            <person name="Quesneville H."/>
            <person name="Rascle C."/>
            <person name="Schumacher J."/>
            <person name="Segurens B."/>
            <person name="Sexton A."/>
            <person name="Silva E."/>
            <person name="Sirven C."/>
            <person name="Soanes D.M."/>
            <person name="Talbot N.J."/>
            <person name="Templeton M."/>
            <person name="Yandava C."/>
            <person name="Yarden O."/>
            <person name="Zeng Q."/>
            <person name="Rollins J.A."/>
            <person name="Lebrun M.H."/>
            <person name="Dickman M."/>
        </authorList>
    </citation>
    <scope>NUCLEOTIDE SEQUENCE [LARGE SCALE GENOMIC DNA]</scope>
    <source>
        <strain evidence="2">T4</strain>
    </source>
</reference>
<dbReference type="Proteomes" id="UP000008177">
    <property type="component" value="Unplaced contigs"/>
</dbReference>
<proteinExistence type="predicted"/>
<evidence type="ECO:0000313" key="2">
    <source>
        <dbReference type="Proteomes" id="UP000008177"/>
    </source>
</evidence>
<dbReference type="HOGENOM" id="CLU_2830925_0_0_1"/>
<dbReference type="EMBL" id="FQ790323">
    <property type="protein sequence ID" value="CCD50150.1"/>
    <property type="molecule type" value="Genomic_DNA"/>
</dbReference>
<protein>
    <submittedName>
        <fullName evidence="1">Uncharacterized protein</fullName>
    </submittedName>
</protein>
<name>G2YEF2_BOTF4</name>
<evidence type="ECO:0000313" key="1">
    <source>
        <dbReference type="EMBL" id="CCD50150.1"/>
    </source>
</evidence>
<dbReference type="InParanoid" id="G2YEF2"/>